<dbReference type="Proteomes" id="UP000612808">
    <property type="component" value="Unassembled WGS sequence"/>
</dbReference>
<dbReference type="Pfam" id="PF01590">
    <property type="entry name" value="GAF"/>
    <property type="match status" value="1"/>
</dbReference>
<dbReference type="SMART" id="SM00065">
    <property type="entry name" value="GAF"/>
    <property type="match status" value="1"/>
</dbReference>
<dbReference type="GO" id="GO:0004601">
    <property type="term" value="F:peroxidase activity"/>
    <property type="evidence" value="ECO:0007669"/>
    <property type="project" value="InterPro"/>
</dbReference>
<feature type="transmembrane region" description="Helical" evidence="1">
    <location>
        <begin position="133"/>
        <end position="159"/>
    </location>
</feature>
<dbReference type="SUPFAM" id="SSF55781">
    <property type="entry name" value="GAF domain-like"/>
    <property type="match status" value="1"/>
</dbReference>
<dbReference type="EMBL" id="BOMB01000046">
    <property type="protein sequence ID" value="GID15692.1"/>
    <property type="molecule type" value="Genomic_DNA"/>
</dbReference>
<dbReference type="InterPro" id="IPR000160">
    <property type="entry name" value="GGDEF_dom"/>
</dbReference>
<keyword evidence="1" id="KW-0472">Membrane</keyword>
<evidence type="ECO:0000256" key="1">
    <source>
        <dbReference type="SAM" id="Phobius"/>
    </source>
</evidence>
<dbReference type="Gene3D" id="3.20.20.450">
    <property type="entry name" value="EAL domain"/>
    <property type="match status" value="1"/>
</dbReference>
<dbReference type="CDD" id="cd01948">
    <property type="entry name" value="EAL"/>
    <property type="match status" value="1"/>
</dbReference>
<dbReference type="SUPFAM" id="SSF55073">
    <property type="entry name" value="Nucleotide cyclase"/>
    <property type="match status" value="1"/>
</dbReference>
<dbReference type="NCBIfam" id="TIGR00254">
    <property type="entry name" value="GGDEF"/>
    <property type="match status" value="1"/>
</dbReference>
<dbReference type="InterPro" id="IPR002016">
    <property type="entry name" value="Haem_peroxidase"/>
</dbReference>
<feature type="transmembrane region" description="Helical" evidence="1">
    <location>
        <begin position="72"/>
        <end position="94"/>
    </location>
</feature>
<feature type="domain" description="Plant heme peroxidase family profile" evidence="2">
    <location>
        <begin position="246"/>
        <end position="491"/>
    </location>
</feature>
<keyword evidence="6" id="KW-1185">Reference proteome</keyword>
<dbReference type="PROSITE" id="PS50883">
    <property type="entry name" value="EAL"/>
    <property type="match status" value="1"/>
</dbReference>
<dbReference type="Gene3D" id="3.30.70.270">
    <property type="match status" value="1"/>
</dbReference>
<dbReference type="Gene3D" id="3.30.450.40">
    <property type="match status" value="1"/>
</dbReference>
<dbReference type="Pfam" id="PF00563">
    <property type="entry name" value="EAL"/>
    <property type="match status" value="1"/>
</dbReference>
<dbReference type="AlphaFoldDB" id="A0A8J3JC27"/>
<dbReference type="PROSITE" id="PS50873">
    <property type="entry name" value="PEROXIDASE_4"/>
    <property type="match status" value="1"/>
</dbReference>
<comment type="caution">
    <text evidence="5">The sequence shown here is derived from an EMBL/GenBank/DDBJ whole genome shotgun (WGS) entry which is preliminary data.</text>
</comment>
<dbReference type="SUPFAM" id="SSF141868">
    <property type="entry name" value="EAL domain-like"/>
    <property type="match status" value="1"/>
</dbReference>
<dbReference type="InterPro" id="IPR043128">
    <property type="entry name" value="Rev_trsase/Diguanyl_cyclase"/>
</dbReference>
<dbReference type="GO" id="GO:0006979">
    <property type="term" value="P:response to oxidative stress"/>
    <property type="evidence" value="ECO:0007669"/>
    <property type="project" value="InterPro"/>
</dbReference>
<reference evidence="5" key="1">
    <citation type="submission" date="2021-01" db="EMBL/GenBank/DDBJ databases">
        <title>Whole genome shotgun sequence of Actinocatenispora rupis NBRC 107355.</title>
        <authorList>
            <person name="Komaki H."/>
            <person name="Tamura T."/>
        </authorList>
    </citation>
    <scope>NUCLEOTIDE SEQUENCE</scope>
    <source>
        <strain evidence="5">NBRC 107355</strain>
    </source>
</reference>
<name>A0A8J3JC27_9ACTN</name>
<keyword evidence="1" id="KW-0812">Transmembrane</keyword>
<evidence type="ECO:0000313" key="6">
    <source>
        <dbReference type="Proteomes" id="UP000612808"/>
    </source>
</evidence>
<feature type="transmembrane region" description="Helical" evidence="1">
    <location>
        <begin position="32"/>
        <end position="52"/>
    </location>
</feature>
<organism evidence="5 6">
    <name type="scientific">Actinocatenispora rupis</name>
    <dbReference type="NCBI Taxonomy" id="519421"/>
    <lineage>
        <taxon>Bacteria</taxon>
        <taxon>Bacillati</taxon>
        <taxon>Actinomycetota</taxon>
        <taxon>Actinomycetes</taxon>
        <taxon>Micromonosporales</taxon>
        <taxon>Micromonosporaceae</taxon>
        <taxon>Actinocatenispora</taxon>
    </lineage>
</organism>
<sequence length="828" mass="89859">MYSWLITSGLIVLTVALTVPTAGVSHFRFGPWWLFAALAALFLAGQAINLHLEVGRQSMTVALVEIPLLLSLFLLHPLGVLAARVLAGAVVYLWRTKDVTKYFFNVFLFAAATAVANAVVVAFGPLSPTHPQSWVVALSAILMAELVTYLGVALVISVVQGGLTTRGLLRNAQPMAAGLVCAVIGLIMLLAIQVTLWSLLLLLGLTVAVALAYRAYARFLSEHQKLDQMYELTRAVRRASSEGELADILLARVREMLRAEYATLWLPASGRYPEVLLTAKEGVRGLLDKAPAPHSLRAEVIEEGATRAVGPKLGDDRERELLASSRVKDVITVPLRSGSATVGCLECANRLGDLHLFDHADVALMEAIASQTAVAVENSRLVERLRFDAYHDALTALPNRHRMITALEEAVQVRAPGEVVALLIFDVDGLRDVNDSLGHSAGDQLLAEVGKRLADRAPAGSLVARIGGDEFALLLRMGNTEAAVGLAGELRTALQDPMPFGTLRLDVDTAVGIAIHPDHGSEPEMLLQRADLATLAAKGTQAAVQVFNLGLESRSVRRLGLAGDLRRAIDAGDLEVYFQPKIAIGRRELVGVECLARWKHPTHGWVAPEDFVAVAEHTGQLGRLTDLVLREGLRRCRQWGDEGHPLTVAVNLSPRTLVDPVFAGYLEELVQEYGVPPERLTLEITEDGMIAETDRPLPTLRRLREIGVRLSVDDFGTGYSSLSYLRRLPVQEVKIDRTFVQGMATDEGDHAIVRAVVDLAGHFGLQVVAEGVESELALSQLEEIGCDVGQGFYFSRPLSYERLTAWLAARTEVSPADSGDDRKLRVVP</sequence>
<feature type="transmembrane region" description="Helical" evidence="1">
    <location>
        <begin position="106"/>
        <end position="127"/>
    </location>
</feature>
<dbReference type="PANTHER" id="PTHR44757">
    <property type="entry name" value="DIGUANYLATE CYCLASE DGCP"/>
    <property type="match status" value="1"/>
</dbReference>
<dbReference type="GO" id="GO:0020037">
    <property type="term" value="F:heme binding"/>
    <property type="evidence" value="ECO:0007669"/>
    <property type="project" value="InterPro"/>
</dbReference>
<proteinExistence type="predicted"/>
<dbReference type="InterPro" id="IPR003018">
    <property type="entry name" value="GAF"/>
</dbReference>
<dbReference type="CDD" id="cd01949">
    <property type="entry name" value="GGDEF"/>
    <property type="match status" value="1"/>
</dbReference>
<dbReference type="SMART" id="SM00052">
    <property type="entry name" value="EAL"/>
    <property type="match status" value="1"/>
</dbReference>
<dbReference type="InterPro" id="IPR035919">
    <property type="entry name" value="EAL_sf"/>
</dbReference>
<feature type="transmembrane region" description="Helical" evidence="1">
    <location>
        <begin position="6"/>
        <end position="25"/>
    </location>
</feature>
<evidence type="ECO:0000259" key="3">
    <source>
        <dbReference type="PROSITE" id="PS50883"/>
    </source>
</evidence>
<feature type="domain" description="EAL" evidence="3">
    <location>
        <begin position="558"/>
        <end position="811"/>
    </location>
</feature>
<dbReference type="InterPro" id="IPR029787">
    <property type="entry name" value="Nucleotide_cyclase"/>
</dbReference>
<evidence type="ECO:0000259" key="2">
    <source>
        <dbReference type="PROSITE" id="PS50873"/>
    </source>
</evidence>
<dbReference type="PANTHER" id="PTHR44757:SF2">
    <property type="entry name" value="BIOFILM ARCHITECTURE MAINTENANCE PROTEIN MBAA"/>
    <property type="match status" value="1"/>
</dbReference>
<dbReference type="SMART" id="SM00267">
    <property type="entry name" value="GGDEF"/>
    <property type="match status" value="1"/>
</dbReference>
<dbReference type="PROSITE" id="PS50887">
    <property type="entry name" value="GGDEF"/>
    <property type="match status" value="1"/>
</dbReference>
<protein>
    <submittedName>
        <fullName evidence="5">Bifunctional diguanylate cyclase/phosphodiesterase</fullName>
    </submittedName>
</protein>
<evidence type="ECO:0000313" key="5">
    <source>
        <dbReference type="EMBL" id="GID15692.1"/>
    </source>
</evidence>
<dbReference type="InterPro" id="IPR001633">
    <property type="entry name" value="EAL_dom"/>
</dbReference>
<dbReference type="InterPro" id="IPR052155">
    <property type="entry name" value="Biofilm_reg_signaling"/>
</dbReference>
<feature type="transmembrane region" description="Helical" evidence="1">
    <location>
        <begin position="171"/>
        <end position="190"/>
    </location>
</feature>
<accession>A0A8J3JC27</accession>
<dbReference type="Pfam" id="PF00990">
    <property type="entry name" value="GGDEF"/>
    <property type="match status" value="1"/>
</dbReference>
<evidence type="ECO:0000259" key="4">
    <source>
        <dbReference type="PROSITE" id="PS50887"/>
    </source>
</evidence>
<feature type="domain" description="GGDEF" evidence="4">
    <location>
        <begin position="418"/>
        <end position="549"/>
    </location>
</feature>
<keyword evidence="1" id="KW-1133">Transmembrane helix</keyword>
<dbReference type="InterPro" id="IPR029016">
    <property type="entry name" value="GAF-like_dom_sf"/>
</dbReference>
<gene>
    <name evidence="5" type="ORF">Aru02nite_65810</name>
</gene>